<evidence type="ECO:0000256" key="8">
    <source>
        <dbReference type="SAM" id="MobiDB-lite"/>
    </source>
</evidence>
<feature type="compositionally biased region" description="Polar residues" evidence="8">
    <location>
        <begin position="384"/>
        <end position="398"/>
    </location>
</feature>
<dbReference type="Proteomes" id="UP000504632">
    <property type="component" value="Chromosome 12"/>
</dbReference>
<feature type="transmembrane region" description="Helical" evidence="7">
    <location>
        <begin position="290"/>
        <end position="308"/>
    </location>
</feature>
<dbReference type="RefSeq" id="XP_030644306.1">
    <property type="nucleotide sequence ID" value="XM_030788446.1"/>
</dbReference>
<keyword evidence="4 7" id="KW-0812">Transmembrane</keyword>
<feature type="transmembrane region" description="Helical" evidence="7">
    <location>
        <begin position="44"/>
        <end position="68"/>
    </location>
</feature>
<dbReference type="GeneID" id="115824689"/>
<organism evidence="9 10">
    <name type="scientific">Chanos chanos</name>
    <name type="common">Milkfish</name>
    <name type="synonym">Mugil chanos</name>
    <dbReference type="NCBI Taxonomy" id="29144"/>
    <lineage>
        <taxon>Eukaryota</taxon>
        <taxon>Metazoa</taxon>
        <taxon>Chordata</taxon>
        <taxon>Craniata</taxon>
        <taxon>Vertebrata</taxon>
        <taxon>Euteleostomi</taxon>
        <taxon>Actinopterygii</taxon>
        <taxon>Neopterygii</taxon>
        <taxon>Teleostei</taxon>
        <taxon>Ostariophysi</taxon>
        <taxon>Gonorynchiformes</taxon>
        <taxon>Chanidae</taxon>
        <taxon>Chanos</taxon>
    </lineage>
</organism>
<dbReference type="InterPro" id="IPR018629">
    <property type="entry name" value="XK-rel"/>
</dbReference>
<evidence type="ECO:0000313" key="9">
    <source>
        <dbReference type="Proteomes" id="UP000504632"/>
    </source>
</evidence>
<dbReference type="InterPro" id="IPR050895">
    <property type="entry name" value="XK-related_scramblase"/>
</dbReference>
<gene>
    <name evidence="10" type="primary">LOC115824689</name>
</gene>
<reference evidence="10" key="1">
    <citation type="submission" date="2025-08" db="UniProtKB">
        <authorList>
            <consortium name="RefSeq"/>
        </authorList>
    </citation>
    <scope>IDENTIFICATION</scope>
</reference>
<dbReference type="GO" id="GO:0043652">
    <property type="term" value="P:engulfment of apoptotic cell"/>
    <property type="evidence" value="ECO:0007669"/>
    <property type="project" value="TreeGrafter"/>
</dbReference>
<feature type="region of interest" description="Disordered" evidence="8">
    <location>
        <begin position="366"/>
        <end position="398"/>
    </location>
</feature>
<evidence type="ECO:0000256" key="6">
    <source>
        <dbReference type="ARBA" id="ARBA00023136"/>
    </source>
</evidence>
<protein>
    <recommendedName>
        <fullName evidence="7">XK-related protein</fullName>
    </recommendedName>
</protein>
<evidence type="ECO:0000256" key="5">
    <source>
        <dbReference type="ARBA" id="ARBA00022989"/>
    </source>
</evidence>
<sequence>MRNTCSHCACFDILLTLAGFILYLSDIVLDIWKIWLFYQEGSYILMGVLIFLFLGSPVLLQIFSWLLYADYKDKPKTSVDIFLNKHSLLVIFHVFQLGIFVRFASVVEISVRRLLGRDPIPEDTARHLKHDLFFVRLVETFSESAPQLMLMLSTTFMREEIGLLTGLKTAESIITITLNVLLYHQAMRKFIHDKSKMGWDSAVVFFLWNLFLITARVASLALFASVLPFFVVVHFLTLWILLVLWAWQQQTDFMDGPGGEWLYRATIGLILYFSWFDVNDEKTKLKSNIYHVLTMLDSGLLIGLWWWMRVYNTSSHSPCPLDLLVPISIIVLLYSSGLALKFVHDTWLRPKKPELVIDHPRAHRGDVEEASSGERQVEAEVDSVQPTPRSMSLTPTTEPLTGVKKRMSVMAANFYS</sequence>
<comment type="similarity">
    <text evidence="2 7">Belongs to the XK family.</text>
</comment>
<dbReference type="InParanoid" id="A0A6J2WLW1"/>
<name>A0A6J2WLW1_CHACN</name>
<evidence type="ECO:0000313" key="10">
    <source>
        <dbReference type="RefSeq" id="XP_030644306.1"/>
    </source>
</evidence>
<keyword evidence="9" id="KW-1185">Reference proteome</keyword>
<feature type="transmembrane region" description="Helical" evidence="7">
    <location>
        <begin position="202"/>
        <end position="222"/>
    </location>
</feature>
<accession>A0A6J2WLW1</accession>
<dbReference type="GO" id="GO:0005886">
    <property type="term" value="C:plasma membrane"/>
    <property type="evidence" value="ECO:0007669"/>
    <property type="project" value="UniProtKB-SubCell"/>
</dbReference>
<dbReference type="PANTHER" id="PTHR16024:SF19">
    <property type="entry name" value="XK-RELATED PROTEIN"/>
    <property type="match status" value="1"/>
</dbReference>
<evidence type="ECO:0000256" key="7">
    <source>
        <dbReference type="RuleBase" id="RU910716"/>
    </source>
</evidence>
<evidence type="ECO:0000256" key="1">
    <source>
        <dbReference type="ARBA" id="ARBA00004651"/>
    </source>
</evidence>
<evidence type="ECO:0000256" key="4">
    <source>
        <dbReference type="ARBA" id="ARBA00022692"/>
    </source>
</evidence>
<feature type="transmembrane region" description="Helical" evidence="7">
    <location>
        <begin position="323"/>
        <end position="343"/>
    </location>
</feature>
<evidence type="ECO:0000256" key="3">
    <source>
        <dbReference type="ARBA" id="ARBA00022475"/>
    </source>
</evidence>
<dbReference type="PANTHER" id="PTHR16024">
    <property type="entry name" value="XK-RELATED PROTEIN"/>
    <property type="match status" value="1"/>
</dbReference>
<dbReference type="AlphaFoldDB" id="A0A6J2WLW1"/>
<keyword evidence="5 7" id="KW-1133">Transmembrane helix</keyword>
<keyword evidence="6 7" id="KW-0472">Membrane</keyword>
<comment type="subcellular location">
    <subcellularLocation>
        <location evidence="1">Cell membrane</location>
        <topology evidence="1">Multi-pass membrane protein</topology>
    </subcellularLocation>
    <subcellularLocation>
        <location evidence="7">Membrane</location>
        <topology evidence="7">Multi-pass membrane protein</topology>
    </subcellularLocation>
</comment>
<proteinExistence type="inferred from homology"/>
<feature type="transmembrane region" description="Helical" evidence="7">
    <location>
        <begin position="13"/>
        <end position="32"/>
    </location>
</feature>
<dbReference type="Pfam" id="PF09815">
    <property type="entry name" value="XK-related"/>
    <property type="match status" value="1"/>
</dbReference>
<feature type="transmembrane region" description="Helical" evidence="7">
    <location>
        <begin position="88"/>
        <end position="107"/>
    </location>
</feature>
<feature type="transmembrane region" description="Helical" evidence="7">
    <location>
        <begin position="161"/>
        <end position="182"/>
    </location>
</feature>
<dbReference type="OrthoDB" id="6136301at2759"/>
<feature type="transmembrane region" description="Helical" evidence="7">
    <location>
        <begin position="229"/>
        <end position="249"/>
    </location>
</feature>
<keyword evidence="3" id="KW-1003">Cell membrane</keyword>
<evidence type="ECO:0000256" key="2">
    <source>
        <dbReference type="ARBA" id="ARBA00008789"/>
    </source>
</evidence>
<dbReference type="GO" id="GO:0070782">
    <property type="term" value="P:phosphatidylserine exposure on apoptotic cell surface"/>
    <property type="evidence" value="ECO:0007669"/>
    <property type="project" value="TreeGrafter"/>
</dbReference>
<dbReference type="GO" id="GO:1902742">
    <property type="term" value="P:apoptotic process involved in development"/>
    <property type="evidence" value="ECO:0007669"/>
    <property type="project" value="TreeGrafter"/>
</dbReference>